<gene>
    <name evidence="2" type="ORF">SEPCBS119000_003226</name>
</gene>
<feature type="domain" description="N-acetyltransferase" evidence="1">
    <location>
        <begin position="12"/>
        <end position="165"/>
    </location>
</feature>
<evidence type="ECO:0000313" key="3">
    <source>
        <dbReference type="Proteomes" id="UP001642502"/>
    </source>
</evidence>
<dbReference type="Proteomes" id="UP001642502">
    <property type="component" value="Unassembled WGS sequence"/>
</dbReference>
<sequence>MATPLYETLTNNEVTSIDLVEAARLFSSNYGTWGEGSGRAGEPIKASPRRLREQYLPDAGDGSYTKVTIDGRLAGQAFACRWKCNGKTVCWIAQLVVDKQYRERGLASGLLRSLMKETDDIYGIMSSNPAACLAAAKVFGSSIENVSFDYIKTNAEAVLASSPVHYVRSAQARGSIFSPEESTGLVSGADSAFFIDHEEPMKNLKRVREARKWPLGELPDGHEYLLILPGKLRHS</sequence>
<dbReference type="Gene3D" id="3.40.630.30">
    <property type="match status" value="1"/>
</dbReference>
<evidence type="ECO:0000259" key="1">
    <source>
        <dbReference type="PROSITE" id="PS51186"/>
    </source>
</evidence>
<keyword evidence="3" id="KW-1185">Reference proteome</keyword>
<organism evidence="2 3">
    <name type="scientific">Sporothrix epigloea</name>
    <dbReference type="NCBI Taxonomy" id="1892477"/>
    <lineage>
        <taxon>Eukaryota</taxon>
        <taxon>Fungi</taxon>
        <taxon>Dikarya</taxon>
        <taxon>Ascomycota</taxon>
        <taxon>Pezizomycotina</taxon>
        <taxon>Sordariomycetes</taxon>
        <taxon>Sordariomycetidae</taxon>
        <taxon>Ophiostomatales</taxon>
        <taxon>Ophiostomataceae</taxon>
        <taxon>Sporothrix</taxon>
    </lineage>
</organism>
<evidence type="ECO:0000313" key="2">
    <source>
        <dbReference type="EMBL" id="CAK7268758.1"/>
    </source>
</evidence>
<protein>
    <recommendedName>
        <fullName evidence="1">N-acetyltransferase domain-containing protein</fullName>
    </recommendedName>
</protein>
<dbReference type="PROSITE" id="PS51186">
    <property type="entry name" value="GNAT"/>
    <property type="match status" value="1"/>
</dbReference>
<dbReference type="CDD" id="cd04301">
    <property type="entry name" value="NAT_SF"/>
    <property type="match status" value="1"/>
</dbReference>
<comment type="caution">
    <text evidence="2">The sequence shown here is derived from an EMBL/GenBank/DDBJ whole genome shotgun (WGS) entry which is preliminary data.</text>
</comment>
<name>A0ABP0DKE6_9PEZI</name>
<dbReference type="InterPro" id="IPR016181">
    <property type="entry name" value="Acyl_CoA_acyltransferase"/>
</dbReference>
<dbReference type="InterPro" id="IPR000182">
    <property type="entry name" value="GNAT_dom"/>
</dbReference>
<proteinExistence type="predicted"/>
<dbReference type="EMBL" id="CAWUON010000040">
    <property type="protein sequence ID" value="CAK7268758.1"/>
    <property type="molecule type" value="Genomic_DNA"/>
</dbReference>
<dbReference type="Pfam" id="PF00583">
    <property type="entry name" value="Acetyltransf_1"/>
    <property type="match status" value="1"/>
</dbReference>
<reference evidence="2 3" key="1">
    <citation type="submission" date="2024-01" db="EMBL/GenBank/DDBJ databases">
        <authorList>
            <person name="Allen C."/>
            <person name="Tagirdzhanova G."/>
        </authorList>
    </citation>
    <scope>NUCLEOTIDE SEQUENCE [LARGE SCALE GENOMIC DNA]</scope>
    <source>
        <strain evidence="2 3">CBS 119000</strain>
    </source>
</reference>
<dbReference type="SUPFAM" id="SSF55729">
    <property type="entry name" value="Acyl-CoA N-acyltransferases (Nat)"/>
    <property type="match status" value="1"/>
</dbReference>
<accession>A0ABP0DKE6</accession>